<dbReference type="AlphaFoldDB" id="A0A2U1LK51"/>
<protein>
    <submittedName>
        <fullName evidence="1">Transcription factor TFIIH subunit p52/Tfb2</fullName>
    </submittedName>
</protein>
<evidence type="ECO:0000313" key="1">
    <source>
        <dbReference type="EMBL" id="PWA49365.1"/>
    </source>
</evidence>
<sequence length="226" mass="25528">MYFLLSKLLPTNVLLGDSSKGFLNVKPFQRVSCSNMFGLLMDTVIDTIYAMVYEALSTLNDPNESVSFIEFADIDKKAIRTEKPEELVMALPKAKVQANANMCKLLNLLKSLRKSMFKLIRSHYKAAPIASWKRGNTRSCPFLLSNVSSLCRLLPPLANKYVLQSLHIDVPVTASSLQEWIHADGVSKHTIAVDGLIMFRLYTETIDNYMLCRSPIKFQDKILTFV</sequence>
<keyword evidence="2" id="KW-1185">Reference proteome</keyword>
<comment type="caution">
    <text evidence="1">The sequence shown here is derived from an EMBL/GenBank/DDBJ whole genome shotgun (WGS) entry which is preliminary data.</text>
</comment>
<dbReference type="STRING" id="35608.A0A2U1LK51"/>
<evidence type="ECO:0000313" key="2">
    <source>
        <dbReference type="Proteomes" id="UP000245207"/>
    </source>
</evidence>
<dbReference type="OrthoDB" id="364513at2759"/>
<organism evidence="1 2">
    <name type="scientific">Artemisia annua</name>
    <name type="common">Sweet wormwood</name>
    <dbReference type="NCBI Taxonomy" id="35608"/>
    <lineage>
        <taxon>Eukaryota</taxon>
        <taxon>Viridiplantae</taxon>
        <taxon>Streptophyta</taxon>
        <taxon>Embryophyta</taxon>
        <taxon>Tracheophyta</taxon>
        <taxon>Spermatophyta</taxon>
        <taxon>Magnoliopsida</taxon>
        <taxon>eudicotyledons</taxon>
        <taxon>Gunneridae</taxon>
        <taxon>Pentapetalae</taxon>
        <taxon>asterids</taxon>
        <taxon>campanulids</taxon>
        <taxon>Asterales</taxon>
        <taxon>Asteraceae</taxon>
        <taxon>Asteroideae</taxon>
        <taxon>Anthemideae</taxon>
        <taxon>Artemisiinae</taxon>
        <taxon>Artemisia</taxon>
    </lineage>
</organism>
<dbReference type="EMBL" id="PKPP01008969">
    <property type="protein sequence ID" value="PWA49365.1"/>
    <property type="molecule type" value="Genomic_DNA"/>
</dbReference>
<dbReference type="Proteomes" id="UP000245207">
    <property type="component" value="Unassembled WGS sequence"/>
</dbReference>
<gene>
    <name evidence="1" type="ORF">CTI12_AA480760</name>
</gene>
<name>A0A2U1LK51_ARTAN</name>
<accession>A0A2U1LK51</accession>
<reference evidence="1 2" key="1">
    <citation type="journal article" date="2018" name="Mol. Plant">
        <title>The genome of Artemisia annua provides insight into the evolution of Asteraceae family and artemisinin biosynthesis.</title>
        <authorList>
            <person name="Shen Q."/>
            <person name="Zhang L."/>
            <person name="Liao Z."/>
            <person name="Wang S."/>
            <person name="Yan T."/>
            <person name="Shi P."/>
            <person name="Liu M."/>
            <person name="Fu X."/>
            <person name="Pan Q."/>
            <person name="Wang Y."/>
            <person name="Lv Z."/>
            <person name="Lu X."/>
            <person name="Zhang F."/>
            <person name="Jiang W."/>
            <person name="Ma Y."/>
            <person name="Chen M."/>
            <person name="Hao X."/>
            <person name="Li L."/>
            <person name="Tang Y."/>
            <person name="Lv G."/>
            <person name="Zhou Y."/>
            <person name="Sun X."/>
            <person name="Brodelius P.E."/>
            <person name="Rose J.K.C."/>
            <person name="Tang K."/>
        </authorList>
    </citation>
    <scope>NUCLEOTIDE SEQUENCE [LARGE SCALE GENOMIC DNA]</scope>
    <source>
        <strain evidence="2">cv. Huhao1</strain>
        <tissue evidence="1">Leaf</tissue>
    </source>
</reference>
<proteinExistence type="predicted"/>